<keyword evidence="13" id="KW-1185">Reference proteome</keyword>
<evidence type="ECO:0000256" key="1">
    <source>
        <dbReference type="ARBA" id="ARBA00009776"/>
    </source>
</evidence>
<organism evidence="12 13">
    <name type="scientific">Streptomonospora nanhaiensis</name>
    <dbReference type="NCBI Taxonomy" id="1323731"/>
    <lineage>
        <taxon>Bacteria</taxon>
        <taxon>Bacillati</taxon>
        <taxon>Actinomycetota</taxon>
        <taxon>Actinomycetes</taxon>
        <taxon>Streptosporangiales</taxon>
        <taxon>Nocardiopsidaceae</taxon>
        <taxon>Streptomonospora</taxon>
    </lineage>
</organism>
<name>A0ABY6YJJ2_9ACTN</name>
<comment type="caution">
    <text evidence="10">Lacks conserved residue(s) required for the propagation of feature annotation.</text>
</comment>
<feature type="domain" description="Thymidylate kinase-like" evidence="11">
    <location>
        <begin position="24"/>
        <end position="173"/>
    </location>
</feature>
<gene>
    <name evidence="10" type="primary">tmk</name>
    <name evidence="12" type="ORF">OUQ99_24790</name>
</gene>
<evidence type="ECO:0000256" key="2">
    <source>
        <dbReference type="ARBA" id="ARBA00012980"/>
    </source>
</evidence>
<dbReference type="HAMAP" id="MF_00165">
    <property type="entry name" value="Thymidylate_kinase"/>
    <property type="match status" value="1"/>
</dbReference>
<keyword evidence="8 10" id="KW-0067">ATP-binding</keyword>
<dbReference type="CDD" id="cd01672">
    <property type="entry name" value="TMPK"/>
    <property type="match status" value="1"/>
</dbReference>
<evidence type="ECO:0000256" key="8">
    <source>
        <dbReference type="ARBA" id="ARBA00022840"/>
    </source>
</evidence>
<dbReference type="EMBL" id="CP113264">
    <property type="protein sequence ID" value="WAE72393.1"/>
    <property type="molecule type" value="Genomic_DNA"/>
</dbReference>
<dbReference type="InterPro" id="IPR039430">
    <property type="entry name" value="Thymidylate_kin-like_dom"/>
</dbReference>
<dbReference type="Gene3D" id="3.40.50.300">
    <property type="entry name" value="P-loop containing nucleotide triphosphate hydrolases"/>
    <property type="match status" value="1"/>
</dbReference>
<evidence type="ECO:0000259" key="11">
    <source>
        <dbReference type="Pfam" id="PF02223"/>
    </source>
</evidence>
<dbReference type="InterPro" id="IPR018094">
    <property type="entry name" value="Thymidylate_kinase"/>
</dbReference>
<comment type="catalytic activity">
    <reaction evidence="9 10">
        <text>dTMP + ATP = dTDP + ADP</text>
        <dbReference type="Rhea" id="RHEA:13517"/>
        <dbReference type="ChEBI" id="CHEBI:30616"/>
        <dbReference type="ChEBI" id="CHEBI:58369"/>
        <dbReference type="ChEBI" id="CHEBI:63528"/>
        <dbReference type="ChEBI" id="CHEBI:456216"/>
        <dbReference type="EC" id="2.7.4.9"/>
    </reaction>
</comment>
<evidence type="ECO:0000313" key="13">
    <source>
        <dbReference type="Proteomes" id="UP001156498"/>
    </source>
</evidence>
<evidence type="ECO:0000256" key="9">
    <source>
        <dbReference type="ARBA" id="ARBA00048743"/>
    </source>
</evidence>
<reference evidence="12 13" key="1">
    <citation type="journal article" date="2013" name="Int. J. Syst. Evol. Microbiol.">
        <title>Description of Streptomonospora sediminis sp. nov. and Streptomonospora nanhaiensis sp. nov., and reclassification of Nocardiopsis arabia Hozzein &amp; Goodfellow 2008 as Streptomonospora arabica comb. nov. and emended description of the genus Streptomonospora.</title>
        <authorList>
            <person name="Zhang D.F."/>
            <person name="Pan H.Q."/>
            <person name="He J."/>
            <person name="Zhang X.M."/>
            <person name="Zhang Y.G."/>
            <person name="Klenk H.P."/>
            <person name="Hu J.C."/>
            <person name="Li W.J."/>
        </authorList>
    </citation>
    <scope>NUCLEOTIDE SEQUENCE [LARGE SCALE GENOMIC DNA]</scope>
    <source>
        <strain evidence="12 13">12A09</strain>
    </source>
</reference>
<evidence type="ECO:0000256" key="5">
    <source>
        <dbReference type="ARBA" id="ARBA00022727"/>
    </source>
</evidence>
<accession>A0ABY6YJJ2</accession>
<evidence type="ECO:0000313" key="12">
    <source>
        <dbReference type="EMBL" id="WAE72393.1"/>
    </source>
</evidence>
<evidence type="ECO:0000256" key="4">
    <source>
        <dbReference type="ARBA" id="ARBA00022679"/>
    </source>
</evidence>
<keyword evidence="4 10" id="KW-0808">Transferase</keyword>
<comment type="function">
    <text evidence="10">Phosphorylation of dTMP to form dTDP in both de novo and salvage pathways of dTTP synthesis.</text>
</comment>
<evidence type="ECO:0000256" key="6">
    <source>
        <dbReference type="ARBA" id="ARBA00022741"/>
    </source>
</evidence>
<evidence type="ECO:0000256" key="3">
    <source>
        <dbReference type="ARBA" id="ARBA00017144"/>
    </source>
</evidence>
<dbReference type="InterPro" id="IPR027417">
    <property type="entry name" value="P-loop_NTPase"/>
</dbReference>
<keyword evidence="6 10" id="KW-0547">Nucleotide-binding</keyword>
<proteinExistence type="inferred from homology"/>
<evidence type="ECO:0000256" key="7">
    <source>
        <dbReference type="ARBA" id="ARBA00022777"/>
    </source>
</evidence>
<dbReference type="EC" id="2.7.4.9" evidence="2 10"/>
<dbReference type="RefSeq" id="WP_267946193.1">
    <property type="nucleotide sequence ID" value="NZ_CP113264.1"/>
</dbReference>
<dbReference type="Proteomes" id="UP001156498">
    <property type="component" value="Chromosome"/>
</dbReference>
<keyword evidence="7 10" id="KW-0418">Kinase</keyword>
<keyword evidence="5 10" id="KW-0545">Nucleotide biosynthesis</keyword>
<dbReference type="PANTHER" id="PTHR10344:SF4">
    <property type="entry name" value="UMP-CMP KINASE 2, MITOCHONDRIAL"/>
    <property type="match status" value="1"/>
</dbReference>
<comment type="similarity">
    <text evidence="1 10">Belongs to the thymidylate kinase family.</text>
</comment>
<protein>
    <recommendedName>
        <fullName evidence="3 10">Thymidylate kinase</fullName>
        <ecNumber evidence="2 10">2.7.4.9</ecNumber>
    </recommendedName>
    <alternativeName>
        <fullName evidence="10">dTMP kinase</fullName>
    </alternativeName>
</protein>
<dbReference type="Pfam" id="PF02223">
    <property type="entry name" value="Thymidylate_kin"/>
    <property type="match status" value="1"/>
</dbReference>
<dbReference type="PANTHER" id="PTHR10344">
    <property type="entry name" value="THYMIDYLATE KINASE"/>
    <property type="match status" value="1"/>
</dbReference>
<evidence type="ECO:0000256" key="10">
    <source>
        <dbReference type="HAMAP-Rule" id="MF_00165"/>
    </source>
</evidence>
<sequence>MDRNEHTLELNTSHTAVPGFLVSLDGPSGVGKTTTARHLHSLLNAAGHRTILEAQPSDSPIGELARHSTHTIHGLALTCLMAADRYHHLATTLTPHLLAGRIVVCDRYVPTAFVLDQLDGAAPEFIASLYQYARPADLFVFLTAPAQVCAGRVRGRGSNYSRFHHTNTAEAERERALFAETAQRYRHAGLPVLEHSTESSPPEVVAAQLASRVSAVIINRQTERNR</sequence>
<dbReference type="SUPFAM" id="SSF52540">
    <property type="entry name" value="P-loop containing nucleoside triphosphate hydrolases"/>
    <property type="match status" value="1"/>
</dbReference>